<evidence type="ECO:0000256" key="3">
    <source>
        <dbReference type="ARBA" id="ARBA00004752"/>
    </source>
</evidence>
<evidence type="ECO:0000256" key="21">
    <source>
        <dbReference type="ARBA" id="ARBA00023251"/>
    </source>
</evidence>
<comment type="catalytic activity">
    <reaction evidence="24">
        <text>Preferential cleavage: (Ac)2-L-Lys-D-Ala-|-D-Ala. Also transpeptidation of peptidyl-alanyl moieties that are N-acyl substituents of D-alanine.</text>
        <dbReference type="EC" id="3.4.16.4"/>
    </reaction>
</comment>
<dbReference type="Pfam" id="PF00912">
    <property type="entry name" value="Transgly"/>
    <property type="match status" value="1"/>
</dbReference>
<dbReference type="InterPro" id="IPR031376">
    <property type="entry name" value="PCB_OB"/>
</dbReference>
<dbReference type="PANTHER" id="PTHR32282:SF27">
    <property type="entry name" value="PENICILLIN-BINDING PROTEIN 1A"/>
    <property type="match status" value="1"/>
</dbReference>
<dbReference type="EMBL" id="CP134145">
    <property type="protein sequence ID" value="WNC72093.1"/>
    <property type="molecule type" value="Genomic_DNA"/>
</dbReference>
<comment type="similarity">
    <text evidence="4">In the C-terminal section; belongs to the transpeptidase family.</text>
</comment>
<evidence type="ECO:0000256" key="9">
    <source>
        <dbReference type="ARBA" id="ARBA00022519"/>
    </source>
</evidence>
<dbReference type="Pfam" id="PF00905">
    <property type="entry name" value="Transpeptidase"/>
    <property type="match status" value="1"/>
</dbReference>
<proteinExistence type="inferred from homology"/>
<evidence type="ECO:0000256" key="26">
    <source>
        <dbReference type="ARBA" id="ARBA00049902"/>
    </source>
</evidence>
<evidence type="ECO:0000256" key="7">
    <source>
        <dbReference type="ARBA" id="ARBA00018638"/>
    </source>
</evidence>
<dbReference type="Gene3D" id="3.40.710.10">
    <property type="entry name" value="DD-peptidase/beta-lactamase superfamily"/>
    <property type="match status" value="2"/>
</dbReference>
<evidence type="ECO:0000256" key="6">
    <source>
        <dbReference type="ARBA" id="ARBA00012448"/>
    </source>
</evidence>
<keyword evidence="8" id="KW-1003">Cell membrane</keyword>
<keyword evidence="15" id="KW-0378">Hydrolase</keyword>
<keyword evidence="17" id="KW-0735">Signal-anchor</keyword>
<keyword evidence="11" id="KW-0645">Protease</keyword>
<evidence type="ECO:0000256" key="24">
    <source>
        <dbReference type="ARBA" id="ARBA00034000"/>
    </source>
</evidence>
<evidence type="ECO:0000313" key="30">
    <source>
        <dbReference type="EMBL" id="WNC72093.1"/>
    </source>
</evidence>
<comment type="similarity">
    <text evidence="5">In the N-terminal section; belongs to the glycosyltransferase 51 family.</text>
</comment>
<evidence type="ECO:0000256" key="17">
    <source>
        <dbReference type="ARBA" id="ARBA00022968"/>
    </source>
</evidence>
<dbReference type="NCBIfam" id="TIGR02074">
    <property type="entry name" value="PBP_1a_fam"/>
    <property type="match status" value="1"/>
</dbReference>
<evidence type="ECO:0000256" key="1">
    <source>
        <dbReference type="ARBA" id="ARBA00002624"/>
    </source>
</evidence>
<keyword evidence="13" id="KW-0808">Transferase</keyword>
<keyword evidence="22" id="KW-0511">Multifunctional enzyme</keyword>
<dbReference type="InterPro" id="IPR001264">
    <property type="entry name" value="Glyco_trans_51"/>
</dbReference>
<protein>
    <recommendedName>
        <fullName evidence="7">Penicillin-binding protein 1A</fullName>
        <ecNumber evidence="25">2.4.99.28</ecNumber>
        <ecNumber evidence="6">3.4.16.4</ecNumber>
    </recommendedName>
</protein>
<evidence type="ECO:0000256" key="13">
    <source>
        <dbReference type="ARBA" id="ARBA00022679"/>
    </source>
</evidence>
<dbReference type="EC" id="2.4.99.28" evidence="25"/>
<evidence type="ECO:0000256" key="25">
    <source>
        <dbReference type="ARBA" id="ARBA00044770"/>
    </source>
</evidence>
<evidence type="ECO:0000259" key="27">
    <source>
        <dbReference type="Pfam" id="PF00905"/>
    </source>
</evidence>
<organism evidence="30 31">
    <name type="scientific">Thalassotalea psychrophila</name>
    <dbReference type="NCBI Taxonomy" id="3065647"/>
    <lineage>
        <taxon>Bacteria</taxon>
        <taxon>Pseudomonadati</taxon>
        <taxon>Pseudomonadota</taxon>
        <taxon>Gammaproteobacteria</taxon>
        <taxon>Alteromonadales</taxon>
        <taxon>Colwelliaceae</taxon>
        <taxon>Thalassotalea</taxon>
    </lineage>
</organism>
<evidence type="ECO:0000256" key="11">
    <source>
        <dbReference type="ARBA" id="ARBA00022670"/>
    </source>
</evidence>
<dbReference type="SUPFAM" id="SSF53955">
    <property type="entry name" value="Lysozyme-like"/>
    <property type="match status" value="1"/>
</dbReference>
<evidence type="ECO:0000256" key="16">
    <source>
        <dbReference type="ARBA" id="ARBA00022960"/>
    </source>
</evidence>
<dbReference type="Proteomes" id="UP001258994">
    <property type="component" value="Chromosome"/>
</dbReference>
<keyword evidence="19" id="KW-1133">Transmembrane helix</keyword>
<comment type="function">
    <text evidence="1">Cell wall formation. Synthesis of cross-linked peptidoglycan from the lipid intermediates. The enzyme has a penicillin-insensitive transglycosylase N-terminal domain (formation of linear glycan strands) and a penicillin-sensitive transpeptidase C-terminal domain (cross-linking of the peptide subunits).</text>
</comment>
<evidence type="ECO:0000256" key="12">
    <source>
        <dbReference type="ARBA" id="ARBA00022676"/>
    </source>
</evidence>
<dbReference type="InterPro" id="IPR050396">
    <property type="entry name" value="Glycosyltr_51/Transpeptidase"/>
</dbReference>
<keyword evidence="23" id="KW-0961">Cell wall biogenesis/degradation</keyword>
<sequence length="865" mass="96519">MLFFKRLMQLFVFGFLLVSLVISGFYLTMRSDLPSVEVLKDVQLQIPMQIYSNEGELISQFGTKRRIPVELKDMPQQLINAVLATEDNRFYEHFGVDPIGMTRAIIGQITGNDAGGASTITMQTARNFFLTREQTYIRKIREIFISLHMEKLLTKDEILELYLNKIELSHRAFGVGAAAQVYYGKELKDLTLAEIAVIAGLPKAPSTYNPISNPDKAKFRRTTVLQRMLVSGYITEAEYQQANNEEIHTKRHGVDIVLSAPYVAEMANKKALEMYGTEVAYGKGLKIYTTVQSDLQNAAKRAVIGNIYAYDERHGYRGPIKRLWLNDDDKVYLLESAKKRLSENYFKSYQKGLKKISTEQPEAEDILEKLQKVPVYNDLVAALVTNVEEQQAQIQLSNGDIALIDWAGMSWARAYLDDKTQGKAPKLAKQILTSGDVVYVKDAVDGIFRLSQLPDVSAGIVAISPDTGAILASVGGYSFSQSQFNRITQANRQVGSNIKPFVYSAALENGYTLATIVNDAPINQWDKRSGFAWRPKNSPAVYEGPLRVRIGLAKSKNVMSVRLLRGMKLSTLIKHLGKFGFDKSALPKNESIALGSASMTPMQVVTGFSAFANQGYLVEPYIIERIEDADGEVIYQAEPKVACYECEIAQAEYANSFDASDDIDIEMITTPLAPRIISRENAFLVTEAMNGVIWGGGGDWSKGTGWSGTGWRAKTLKRRDLAGKTGTTNESKDAWFSGFSRKVAASSWIGFDDPSRNLGRTNVNSNLGRNQTAGGEAGANAAQPSWIKFMETALTKYEFEAFLQPDNIVSIRIDKLTGKRTNKTDRSSRFEYFIKGTEPTEWVDKDNIEQIIESQEESTEEEELF</sequence>
<evidence type="ECO:0000259" key="29">
    <source>
        <dbReference type="Pfam" id="PF17092"/>
    </source>
</evidence>
<keyword evidence="10" id="KW-0121">Carboxypeptidase</keyword>
<keyword evidence="9" id="KW-0997">Cell inner membrane</keyword>
<keyword evidence="16" id="KW-0133">Cell shape</keyword>
<feature type="domain" description="Penicillin-binding protein transpeptidase" evidence="27">
    <location>
        <begin position="459"/>
        <end position="741"/>
    </location>
</feature>
<feature type="domain" description="Penicillin-binding protein OB-like" evidence="29">
    <location>
        <begin position="316"/>
        <end position="456"/>
    </location>
</feature>
<evidence type="ECO:0000256" key="23">
    <source>
        <dbReference type="ARBA" id="ARBA00023316"/>
    </source>
</evidence>
<evidence type="ECO:0000259" key="28">
    <source>
        <dbReference type="Pfam" id="PF00912"/>
    </source>
</evidence>
<keyword evidence="31" id="KW-1185">Reference proteome</keyword>
<dbReference type="SUPFAM" id="SSF56601">
    <property type="entry name" value="beta-lactamase/transpeptidase-like"/>
    <property type="match status" value="1"/>
</dbReference>
<dbReference type="EC" id="3.4.16.4" evidence="6"/>
<dbReference type="InterPro" id="IPR036950">
    <property type="entry name" value="PBP_transglycosylase"/>
</dbReference>
<keyword evidence="12" id="KW-0328">Glycosyltransferase</keyword>
<evidence type="ECO:0000256" key="2">
    <source>
        <dbReference type="ARBA" id="ARBA00004249"/>
    </source>
</evidence>
<dbReference type="InterPro" id="IPR023346">
    <property type="entry name" value="Lysozyme-like_dom_sf"/>
</dbReference>
<comment type="catalytic activity">
    <reaction evidence="26">
        <text>[GlcNAc-(1-&gt;4)-Mur2Ac(oyl-L-Ala-gamma-D-Glu-L-Lys-D-Ala-D-Ala)](n)-di-trans,octa-cis-undecaprenyl diphosphate + beta-D-GlcNAc-(1-&gt;4)-Mur2Ac(oyl-L-Ala-gamma-D-Glu-L-Lys-D-Ala-D-Ala)-di-trans,octa-cis-undecaprenyl diphosphate = [GlcNAc-(1-&gt;4)-Mur2Ac(oyl-L-Ala-gamma-D-Glu-L-Lys-D-Ala-D-Ala)](n+1)-di-trans,octa-cis-undecaprenyl diphosphate + di-trans,octa-cis-undecaprenyl diphosphate + H(+)</text>
        <dbReference type="Rhea" id="RHEA:23708"/>
        <dbReference type="Rhea" id="RHEA-COMP:9602"/>
        <dbReference type="Rhea" id="RHEA-COMP:9603"/>
        <dbReference type="ChEBI" id="CHEBI:15378"/>
        <dbReference type="ChEBI" id="CHEBI:58405"/>
        <dbReference type="ChEBI" id="CHEBI:60033"/>
        <dbReference type="ChEBI" id="CHEBI:78435"/>
        <dbReference type="EC" id="2.4.99.28"/>
    </reaction>
</comment>
<evidence type="ECO:0000256" key="10">
    <source>
        <dbReference type="ARBA" id="ARBA00022645"/>
    </source>
</evidence>
<keyword evidence="14" id="KW-0812">Transmembrane</keyword>
<evidence type="ECO:0000256" key="20">
    <source>
        <dbReference type="ARBA" id="ARBA00023136"/>
    </source>
</evidence>
<evidence type="ECO:0000256" key="14">
    <source>
        <dbReference type="ARBA" id="ARBA00022692"/>
    </source>
</evidence>
<dbReference type="InterPro" id="IPR012338">
    <property type="entry name" value="Beta-lactam/transpept-like"/>
</dbReference>
<feature type="domain" description="Glycosyl transferase family 51" evidence="28">
    <location>
        <begin position="55"/>
        <end position="228"/>
    </location>
</feature>
<dbReference type="PANTHER" id="PTHR32282">
    <property type="entry name" value="BINDING PROTEIN TRANSPEPTIDASE, PUTATIVE-RELATED"/>
    <property type="match status" value="1"/>
</dbReference>
<keyword evidence="20" id="KW-0472">Membrane</keyword>
<comment type="pathway">
    <text evidence="3">Cell wall biogenesis; peptidoglycan biosynthesis.</text>
</comment>
<evidence type="ECO:0000256" key="8">
    <source>
        <dbReference type="ARBA" id="ARBA00022475"/>
    </source>
</evidence>
<dbReference type="InterPro" id="IPR001460">
    <property type="entry name" value="PCN-bd_Tpept"/>
</dbReference>
<evidence type="ECO:0000256" key="19">
    <source>
        <dbReference type="ARBA" id="ARBA00022989"/>
    </source>
</evidence>
<evidence type="ECO:0000256" key="18">
    <source>
        <dbReference type="ARBA" id="ARBA00022984"/>
    </source>
</evidence>
<evidence type="ECO:0000256" key="22">
    <source>
        <dbReference type="ARBA" id="ARBA00023268"/>
    </source>
</evidence>
<keyword evidence="18" id="KW-0573">Peptidoglycan synthesis</keyword>
<reference evidence="31" key="1">
    <citation type="submission" date="2023-09" db="EMBL/GenBank/DDBJ databases">
        <authorList>
            <person name="Li S."/>
            <person name="Li X."/>
            <person name="Zhang C."/>
            <person name="Zhao Z."/>
        </authorList>
    </citation>
    <scope>NUCLEOTIDE SEQUENCE [LARGE SCALE GENOMIC DNA]</scope>
    <source>
        <strain evidence="31">SQ149</strain>
    </source>
</reference>
<keyword evidence="21" id="KW-0046">Antibiotic resistance</keyword>
<dbReference type="RefSeq" id="WP_348391213.1">
    <property type="nucleotide sequence ID" value="NZ_CP134145.1"/>
</dbReference>
<evidence type="ECO:0000256" key="4">
    <source>
        <dbReference type="ARBA" id="ARBA00007090"/>
    </source>
</evidence>
<evidence type="ECO:0000256" key="15">
    <source>
        <dbReference type="ARBA" id="ARBA00022801"/>
    </source>
</evidence>
<name>A0ABY9TTU8_9GAMM</name>
<evidence type="ECO:0000256" key="5">
    <source>
        <dbReference type="ARBA" id="ARBA00007739"/>
    </source>
</evidence>
<accession>A0ABY9TTU8</accession>
<comment type="subcellular location">
    <subcellularLocation>
        <location evidence="2">Cell inner membrane</location>
        <topology evidence="2">Single-pass type II membrane protein</topology>
    </subcellularLocation>
</comment>
<dbReference type="Gene3D" id="1.10.3810.10">
    <property type="entry name" value="Biosynthetic peptidoglycan transglycosylase-like"/>
    <property type="match status" value="1"/>
</dbReference>
<gene>
    <name evidence="30" type="ORF">RGQ13_18535</name>
</gene>
<dbReference type="Pfam" id="PF17092">
    <property type="entry name" value="PCB_OB"/>
    <property type="match status" value="1"/>
</dbReference>
<evidence type="ECO:0000313" key="31">
    <source>
        <dbReference type="Proteomes" id="UP001258994"/>
    </source>
</evidence>